<sequence>MSNRAARGISSRPLFSFCHDLHAFVDELMGERYNKISQRRKISSIAKAVIYMAAQHFSNPSTSQTAEISVEYFLLYYNIAYQRDNIAALNQLCDRYPIASEQAFDITRHTSDYYADFCWFPILTDTMRFSERYVLNIISYLLGTLRPPKTYRLYLQRNITYRETFNYAVNRFQRDYDPDALWNNFFMELAELRKIIELRKIRDFYELSYRASEYFSCVYAPYRRP</sequence>
<dbReference type="Proteomes" id="UP000436047">
    <property type="component" value="Unassembled WGS sequence"/>
</dbReference>
<dbReference type="GeneID" id="86056377"/>
<evidence type="ECO:0000313" key="2">
    <source>
        <dbReference type="Proteomes" id="UP000436047"/>
    </source>
</evidence>
<protein>
    <submittedName>
        <fullName evidence="1">Uncharacterized protein</fullName>
    </submittedName>
</protein>
<comment type="caution">
    <text evidence="1">The sequence shown here is derived from an EMBL/GenBank/DDBJ whole genome shotgun (WGS) entry which is preliminary data.</text>
</comment>
<gene>
    <name evidence="1" type="ORF">FYJ45_25560</name>
</gene>
<evidence type="ECO:0000313" key="1">
    <source>
        <dbReference type="EMBL" id="MSS91473.1"/>
    </source>
</evidence>
<accession>A0A6N7WLC3</accession>
<organism evidence="1 2">
    <name type="scientific">Eisenbergiella porci</name>
    <dbReference type="NCBI Taxonomy" id="2652274"/>
    <lineage>
        <taxon>Bacteria</taxon>
        <taxon>Bacillati</taxon>
        <taxon>Bacillota</taxon>
        <taxon>Clostridia</taxon>
        <taxon>Lachnospirales</taxon>
        <taxon>Lachnospiraceae</taxon>
        <taxon>Eisenbergiella</taxon>
    </lineage>
</organism>
<dbReference type="RefSeq" id="WP_154467926.1">
    <property type="nucleotide sequence ID" value="NZ_VUMI01000067.1"/>
</dbReference>
<keyword evidence="2" id="KW-1185">Reference proteome</keyword>
<dbReference type="EMBL" id="VUMI01000067">
    <property type="protein sequence ID" value="MSS91473.1"/>
    <property type="molecule type" value="Genomic_DNA"/>
</dbReference>
<dbReference type="AlphaFoldDB" id="A0A6N7WLC3"/>
<name>A0A6N7WLC3_9FIRM</name>
<reference evidence="1 2" key="1">
    <citation type="submission" date="2019-08" db="EMBL/GenBank/DDBJ databases">
        <title>In-depth cultivation of the pig gut microbiome towards novel bacterial diversity and tailored functional studies.</title>
        <authorList>
            <person name="Wylensek D."/>
            <person name="Hitch T.C.A."/>
            <person name="Clavel T."/>
        </authorList>
    </citation>
    <scope>NUCLEOTIDE SEQUENCE [LARGE SCALE GENOMIC DNA]</scope>
    <source>
        <strain evidence="1 2">WCA-389-WT-23B</strain>
    </source>
</reference>
<proteinExistence type="predicted"/>